<feature type="region of interest" description="Disordered" evidence="9">
    <location>
        <begin position="819"/>
        <end position="842"/>
    </location>
</feature>
<dbReference type="Proteomes" id="UP000694480">
    <property type="component" value="Unassembled WGS sequence"/>
</dbReference>
<accession>A0A930YU24</accession>
<dbReference type="EMBL" id="JADKYY010000001">
    <property type="protein sequence ID" value="MBF5026370.1"/>
    <property type="molecule type" value="Genomic_DNA"/>
</dbReference>
<keyword evidence="5 10" id="KW-0732">Signal</keyword>
<feature type="signal peptide" evidence="10">
    <location>
        <begin position="1"/>
        <end position="29"/>
    </location>
</feature>
<dbReference type="SUPFAM" id="SSF49464">
    <property type="entry name" value="Carboxypeptidase regulatory domain-like"/>
    <property type="match status" value="1"/>
</dbReference>
<evidence type="ECO:0000256" key="9">
    <source>
        <dbReference type="SAM" id="MobiDB-lite"/>
    </source>
</evidence>
<keyword evidence="4 8" id="KW-0812">Transmembrane</keyword>
<evidence type="ECO:0000256" key="7">
    <source>
        <dbReference type="ARBA" id="ARBA00023237"/>
    </source>
</evidence>
<protein>
    <submittedName>
        <fullName evidence="13">TonB-dependent receptor</fullName>
    </submittedName>
</protein>
<dbReference type="Gene3D" id="2.60.40.1120">
    <property type="entry name" value="Carboxypeptidase-like, regulatory domain"/>
    <property type="match status" value="1"/>
</dbReference>
<evidence type="ECO:0000256" key="1">
    <source>
        <dbReference type="ARBA" id="ARBA00004571"/>
    </source>
</evidence>
<dbReference type="Gene3D" id="2.170.130.10">
    <property type="entry name" value="TonB-dependent receptor, plug domain"/>
    <property type="match status" value="1"/>
</dbReference>
<dbReference type="GO" id="GO:0044718">
    <property type="term" value="P:siderophore transmembrane transport"/>
    <property type="evidence" value="ECO:0007669"/>
    <property type="project" value="TreeGrafter"/>
</dbReference>
<keyword evidence="13" id="KW-0675">Receptor</keyword>
<dbReference type="InterPro" id="IPR041700">
    <property type="entry name" value="OMP_b-brl_3"/>
</dbReference>
<dbReference type="InterPro" id="IPR039426">
    <property type="entry name" value="TonB-dep_rcpt-like"/>
</dbReference>
<evidence type="ECO:0000256" key="8">
    <source>
        <dbReference type="PROSITE-ProRule" id="PRU01360"/>
    </source>
</evidence>
<evidence type="ECO:0000256" key="2">
    <source>
        <dbReference type="ARBA" id="ARBA00022448"/>
    </source>
</evidence>
<evidence type="ECO:0000313" key="14">
    <source>
        <dbReference type="Proteomes" id="UP000694480"/>
    </source>
</evidence>
<feature type="domain" description="TonB-dependent receptor plug" evidence="11">
    <location>
        <begin position="157"/>
        <end position="235"/>
    </location>
</feature>
<comment type="caution">
    <text evidence="13">The sequence shown here is derived from an EMBL/GenBank/DDBJ whole genome shotgun (WGS) entry which is preliminary data.</text>
</comment>
<dbReference type="Gene3D" id="2.40.170.20">
    <property type="entry name" value="TonB-dependent receptor, beta-barrel domain"/>
    <property type="match status" value="1"/>
</dbReference>
<proteinExistence type="inferred from homology"/>
<comment type="similarity">
    <text evidence="8">Belongs to the TonB-dependent receptor family.</text>
</comment>
<dbReference type="GO" id="GO:0009279">
    <property type="term" value="C:cell outer membrane"/>
    <property type="evidence" value="ECO:0007669"/>
    <property type="project" value="UniProtKB-SubCell"/>
</dbReference>
<dbReference type="InterPro" id="IPR008969">
    <property type="entry name" value="CarboxyPept-like_regulatory"/>
</dbReference>
<dbReference type="Pfam" id="PF14905">
    <property type="entry name" value="OMP_b-brl_3"/>
    <property type="match status" value="1"/>
</dbReference>
<dbReference type="PANTHER" id="PTHR30069">
    <property type="entry name" value="TONB-DEPENDENT OUTER MEMBRANE RECEPTOR"/>
    <property type="match status" value="1"/>
</dbReference>
<dbReference type="PROSITE" id="PS52016">
    <property type="entry name" value="TONB_DEPENDENT_REC_3"/>
    <property type="match status" value="1"/>
</dbReference>
<evidence type="ECO:0000313" key="13">
    <source>
        <dbReference type="EMBL" id="MBF5026370.1"/>
    </source>
</evidence>
<feature type="compositionally biased region" description="Basic and acidic residues" evidence="9">
    <location>
        <begin position="819"/>
        <end position="829"/>
    </location>
</feature>
<feature type="domain" description="Outer membrane protein beta-barrel" evidence="12">
    <location>
        <begin position="400"/>
        <end position="812"/>
    </location>
</feature>
<organism evidence="13 14">
    <name type="scientific">Planobacterium oryzisoli</name>
    <dbReference type="NCBI Taxonomy" id="2771435"/>
    <lineage>
        <taxon>Bacteria</taxon>
        <taxon>Pseudomonadati</taxon>
        <taxon>Bacteroidota</taxon>
        <taxon>Flavobacteriia</taxon>
        <taxon>Flavobacteriales</taxon>
        <taxon>Weeksellaceae</taxon>
        <taxon>Chryseobacterium group</taxon>
        <taxon>Chryseobacterium</taxon>
    </lineage>
</organism>
<keyword evidence="7 8" id="KW-0998">Cell outer membrane</keyword>
<evidence type="ECO:0000256" key="3">
    <source>
        <dbReference type="ARBA" id="ARBA00022452"/>
    </source>
</evidence>
<dbReference type="Pfam" id="PF13620">
    <property type="entry name" value="CarboxypepD_reg"/>
    <property type="match status" value="1"/>
</dbReference>
<dbReference type="InterPro" id="IPR036942">
    <property type="entry name" value="Beta-barrel_TonB_sf"/>
</dbReference>
<evidence type="ECO:0000256" key="4">
    <source>
        <dbReference type="ARBA" id="ARBA00022692"/>
    </source>
</evidence>
<gene>
    <name evidence="13" type="ORF">IC612_00975</name>
</gene>
<comment type="subcellular location">
    <subcellularLocation>
        <location evidence="1 8">Cell outer membrane</location>
        <topology evidence="1 8">Multi-pass membrane protein</topology>
    </subcellularLocation>
</comment>
<evidence type="ECO:0000259" key="12">
    <source>
        <dbReference type="Pfam" id="PF14905"/>
    </source>
</evidence>
<dbReference type="GO" id="GO:0015344">
    <property type="term" value="F:siderophore uptake transmembrane transporter activity"/>
    <property type="evidence" value="ECO:0007669"/>
    <property type="project" value="TreeGrafter"/>
</dbReference>
<evidence type="ECO:0000256" key="10">
    <source>
        <dbReference type="SAM" id="SignalP"/>
    </source>
</evidence>
<dbReference type="RefSeq" id="WP_194738298.1">
    <property type="nucleotide sequence ID" value="NZ_JADKYY010000001.1"/>
</dbReference>
<name>A0A930YU24_9FLAO</name>
<dbReference type="SUPFAM" id="SSF56935">
    <property type="entry name" value="Porins"/>
    <property type="match status" value="1"/>
</dbReference>
<keyword evidence="14" id="KW-1185">Reference proteome</keyword>
<keyword evidence="6 8" id="KW-0472">Membrane</keyword>
<feature type="chain" id="PRO_5037158869" evidence="10">
    <location>
        <begin position="30"/>
        <end position="842"/>
    </location>
</feature>
<keyword evidence="2 8" id="KW-0813">Transport</keyword>
<dbReference type="Pfam" id="PF07715">
    <property type="entry name" value="Plug"/>
    <property type="match status" value="1"/>
</dbReference>
<evidence type="ECO:0000259" key="11">
    <source>
        <dbReference type="Pfam" id="PF07715"/>
    </source>
</evidence>
<dbReference type="InterPro" id="IPR037066">
    <property type="entry name" value="Plug_dom_sf"/>
</dbReference>
<evidence type="ECO:0000256" key="5">
    <source>
        <dbReference type="ARBA" id="ARBA00022729"/>
    </source>
</evidence>
<evidence type="ECO:0000256" key="6">
    <source>
        <dbReference type="ARBA" id="ARBA00023136"/>
    </source>
</evidence>
<dbReference type="AlphaFoldDB" id="A0A930YU24"/>
<reference evidence="13" key="1">
    <citation type="submission" date="2020-11" db="EMBL/GenBank/DDBJ databases">
        <title>Genome seq and assembly of Planobacterium sp.</title>
        <authorList>
            <person name="Chhetri G."/>
        </authorList>
    </citation>
    <scope>NUCLEOTIDE SEQUENCE</scope>
    <source>
        <strain evidence="13">GCR5</strain>
    </source>
</reference>
<dbReference type="PANTHER" id="PTHR30069:SF29">
    <property type="entry name" value="HEMOGLOBIN AND HEMOGLOBIN-HAPTOGLOBIN-BINDING PROTEIN 1-RELATED"/>
    <property type="match status" value="1"/>
</dbReference>
<dbReference type="InterPro" id="IPR012910">
    <property type="entry name" value="Plug_dom"/>
</dbReference>
<sequence>MIKTEISQNFTRKTLGLTILLSAAAMAFAQEKVSITGKVTDKQNNPVAYASVTYSHPTNKLLSDATLTDENGQYSLQVAPGVYTVGIEAIDFKPFTAAGRQVRGGTVETIMLDPEQSATITPTQNIEGVTITATARPYRVELDKKTYDPSTDVISKGGNLQDVLQNVPSVSVDTDGTVSMRGNSNVRFLINGKPSALLGIDDGANALQSIPADQIERIEVITNPSSKFEASGTAGILNIILKKNKRVGFNGSVTGTVGYLPNTNLNTNLSWRRGNATWFVNGGGGYRENKGENNNYATFDNRGIAQQLLTSNAESENNNEMKNYNATAGLVYDFTDKTSANISISTRSFQGDSEGTVSTAMTYNGIDNSNTSTLYPLQKIRTTLGNNENKALQADFGVDHKIGDKGQNISVSVSLQKNQSEGINDITETRNGAYFRLDETLQNTENSTVIGKVDYELPLGENAKIEAGYRFDRNVNDYDYAVWNEGIVNPDFTSVTNYKEMFNAFYVQFKSRIGEKFAYQLGLRDEISKVDVDFRNLTSQEPAISKSYNNLFPSVFFSYDLAQNNQLLLNYSRRINRPRSWFLVPFNSYNDSDNIFSGNPDLNPSYVNSFELGYSLQKRKITLNPTLYFNHEEDETQMVNLYNFERQRFETKPYNIGNEQRYGLDLNFTYDPISWLKLMGNVDLFGYRSEGEFTYNSLVDGVATPVTLSFNGEGFSTRARLNTTFKVDRTFTMQLQGFFRGGQKTDTSKQDPMYALNFGASKTIWDGNGTFSFNIQDIFNTRNRTFYTFGEGFERKSYMQWMPRQFSLSFTYRFRQGDRVDQPRNKKDINSNAGGEDEMPPM</sequence>
<keyword evidence="3 8" id="KW-1134">Transmembrane beta strand</keyword>